<gene>
    <name evidence="5" type="ORF">MELLADRAFT_90485</name>
</gene>
<dbReference type="GO" id="GO:0006887">
    <property type="term" value="P:exocytosis"/>
    <property type="evidence" value="ECO:0007669"/>
    <property type="project" value="TreeGrafter"/>
</dbReference>
<dbReference type="InterPro" id="IPR040351">
    <property type="entry name" value="RAB3IL/RAB3IP/Sec2"/>
</dbReference>
<dbReference type="EMBL" id="GL883127">
    <property type="protein sequence ID" value="EGG02888.1"/>
    <property type="molecule type" value="Genomic_DNA"/>
</dbReference>
<evidence type="ECO:0000313" key="5">
    <source>
        <dbReference type="EMBL" id="EGG02888.1"/>
    </source>
</evidence>
<dbReference type="PANTHER" id="PTHR14430">
    <property type="entry name" value="RABIN3-RELATED"/>
    <property type="match status" value="1"/>
</dbReference>
<keyword evidence="6" id="KW-1185">Reference proteome</keyword>
<organism evidence="6">
    <name type="scientific">Melampsora larici-populina (strain 98AG31 / pathotype 3-4-7)</name>
    <name type="common">Poplar leaf rust fungus</name>
    <dbReference type="NCBI Taxonomy" id="747676"/>
    <lineage>
        <taxon>Eukaryota</taxon>
        <taxon>Fungi</taxon>
        <taxon>Dikarya</taxon>
        <taxon>Basidiomycota</taxon>
        <taxon>Pucciniomycotina</taxon>
        <taxon>Pucciniomycetes</taxon>
        <taxon>Pucciniales</taxon>
        <taxon>Melampsoraceae</taxon>
        <taxon>Melampsora</taxon>
    </lineage>
</organism>
<dbReference type="InParanoid" id="F4RX28"/>
<feature type="region of interest" description="Disordered" evidence="3">
    <location>
        <begin position="799"/>
        <end position="818"/>
    </location>
</feature>
<dbReference type="GO" id="GO:0051286">
    <property type="term" value="C:cell tip"/>
    <property type="evidence" value="ECO:0007669"/>
    <property type="project" value="TreeGrafter"/>
</dbReference>
<sequence>MEPSSSCQSSSSLSLHASNRVDIEISLRIQLKELNEQLNQLNSKLVGSFERIANLEDELHESTQNHNLIKSRNKVLEIEAAEHEEALKGGLLVESADVQAELQRLTHRALQEAEKRSQSEASLSTINKELDDLSASLFSEANRLVAAEKLQRIKAERKVVEVEEAMKGVEEVIESRRDQLNDLRVCLENAERERDEYKLQLMAFQNPTHASDCGQHPLANELSQEYIASTSHPTLACNPTDTSSSIIASVLPDNNHDSSIHRIPSLPYTPGRSPGIFPFQQQQQIKNLEDILPFQEFVQFTRYLIRMRTDALARPAPQQNGFSESYYSAAAAMNNVTTNPSSTFSQYRHSMAGGLVKDQLNPISPKELLAPILPMSQHLSQAFIKRCIDEDSDPALRLDLAPGLNFLSRRSIFTALVDGHLVIEPVWSDIGAEFDKCSLCGCPLDRWFPARTSLGNAFRANANRTTSTIGSTSASSTMRKMLGGGGWTFGSLSRNKQQTATAGVFMSKPSNSSTSRSSRHVETIFSAPAHSATPSGRTSPTPEESEAVYVHTFRAADTSSNRYPICPTYCLGRLRSVCDFWTYVRSIECGLLLDESFRFARRPSQRGSRSLEPHSLGLAYDTTLKMVKQKGRSSESVIDSPVLTHSVLHSSDSSREDTTHTSIHPVPSSNTPPASLTAAADNTSSSSGSGPLPLADLNNHQDVNKSDTSIAAIPEPSSAKAVVTDSQCQPTSSSQLSRTKTVSLPAPPPVPRRSTVRAQSIPPLEVAPISPKTTTGTFSPSTSNSIIVTAHVSRDSISSEFSSAPTSDEPGSANRGKTTLSSQAIPRYLTRKTSTTGSTTEGEMDLDGLETGWEEKCWCHLIKLKEDMFHKRVGVSIIL</sequence>
<dbReference type="VEuPathDB" id="FungiDB:MELLADRAFT_90485"/>
<evidence type="ECO:0000256" key="3">
    <source>
        <dbReference type="SAM" id="MobiDB-lite"/>
    </source>
</evidence>
<dbReference type="RefSeq" id="XP_007413681.1">
    <property type="nucleotide sequence ID" value="XM_007413619.1"/>
</dbReference>
<protein>
    <recommendedName>
        <fullName evidence="4">GDP/GTP exchange factor Sec2 N-terminal domain-containing protein</fullName>
    </recommendedName>
</protein>
<feature type="region of interest" description="Disordered" evidence="3">
    <location>
        <begin position="716"/>
        <end position="756"/>
    </location>
</feature>
<evidence type="ECO:0000313" key="6">
    <source>
        <dbReference type="Proteomes" id="UP000001072"/>
    </source>
</evidence>
<feature type="domain" description="GDP/GTP exchange factor Sec2 N-terminal" evidence="4">
    <location>
        <begin position="54"/>
        <end position="190"/>
    </location>
</feature>
<feature type="region of interest" description="Disordered" evidence="3">
    <location>
        <begin position="648"/>
        <end position="701"/>
    </location>
</feature>
<feature type="coiled-coil region" evidence="2">
    <location>
        <begin position="152"/>
        <end position="200"/>
    </location>
</feature>
<dbReference type="KEGG" id="mlr:MELLADRAFT_90485"/>
<dbReference type="Pfam" id="PF06428">
    <property type="entry name" value="Sec2p"/>
    <property type="match status" value="1"/>
</dbReference>
<dbReference type="Proteomes" id="UP000001072">
    <property type="component" value="Unassembled WGS sequence"/>
</dbReference>
<dbReference type="AlphaFoldDB" id="F4RX28"/>
<feature type="compositionally biased region" description="Polar residues" evidence="3">
    <location>
        <begin position="724"/>
        <end position="742"/>
    </location>
</feature>
<dbReference type="SUPFAM" id="SSF144284">
    <property type="entry name" value="Sec2 N-terminal region"/>
    <property type="match status" value="1"/>
</dbReference>
<name>F4RX28_MELLP</name>
<dbReference type="FunCoup" id="F4RX28">
    <property type="interactions" value="4"/>
</dbReference>
<evidence type="ECO:0000256" key="2">
    <source>
        <dbReference type="SAM" id="Coils"/>
    </source>
</evidence>
<dbReference type="GeneID" id="18935584"/>
<feature type="coiled-coil region" evidence="2">
    <location>
        <begin position="24"/>
        <end position="72"/>
    </location>
</feature>
<dbReference type="GO" id="GO:0005085">
    <property type="term" value="F:guanyl-nucleotide exchange factor activity"/>
    <property type="evidence" value="ECO:0007669"/>
    <property type="project" value="InterPro"/>
</dbReference>
<dbReference type="eggNOG" id="KOG4324">
    <property type="taxonomic scope" value="Eukaryota"/>
</dbReference>
<feature type="compositionally biased region" description="Polar residues" evidence="3">
    <location>
        <begin position="532"/>
        <end position="542"/>
    </location>
</feature>
<dbReference type="HOGENOM" id="CLU_327335_0_0_1"/>
<dbReference type="CDD" id="cd21044">
    <property type="entry name" value="Rab11BD_RAB3IP_like"/>
    <property type="match status" value="1"/>
</dbReference>
<proteinExistence type="predicted"/>
<dbReference type="PANTHER" id="PTHR14430:SF0">
    <property type="entry name" value="SEC2P DOMAIN-CONTAINING PROTEIN"/>
    <property type="match status" value="1"/>
</dbReference>
<keyword evidence="1 2" id="KW-0175">Coiled coil</keyword>
<reference evidence="6" key="1">
    <citation type="journal article" date="2011" name="Proc. Natl. Acad. Sci. U.S.A.">
        <title>Obligate biotrophy features unraveled by the genomic analysis of rust fungi.</title>
        <authorList>
            <person name="Duplessis S."/>
            <person name="Cuomo C.A."/>
            <person name="Lin Y.-C."/>
            <person name="Aerts A."/>
            <person name="Tisserant E."/>
            <person name="Veneault-Fourrey C."/>
            <person name="Joly D.L."/>
            <person name="Hacquard S."/>
            <person name="Amselem J."/>
            <person name="Cantarel B.L."/>
            <person name="Chiu R."/>
            <person name="Coutinho P.M."/>
            <person name="Feau N."/>
            <person name="Field M."/>
            <person name="Frey P."/>
            <person name="Gelhaye E."/>
            <person name="Goldberg J."/>
            <person name="Grabherr M.G."/>
            <person name="Kodira C.D."/>
            <person name="Kohler A."/>
            <person name="Kuees U."/>
            <person name="Lindquist E.A."/>
            <person name="Lucas S.M."/>
            <person name="Mago R."/>
            <person name="Mauceli E."/>
            <person name="Morin E."/>
            <person name="Murat C."/>
            <person name="Pangilinan J.L."/>
            <person name="Park R."/>
            <person name="Pearson M."/>
            <person name="Quesneville H."/>
            <person name="Rouhier N."/>
            <person name="Sakthikumar S."/>
            <person name="Salamov A.A."/>
            <person name="Schmutz J."/>
            <person name="Selles B."/>
            <person name="Shapiro H."/>
            <person name="Tanguay P."/>
            <person name="Tuskan G.A."/>
            <person name="Henrissat B."/>
            <person name="Van de Peer Y."/>
            <person name="Rouze P."/>
            <person name="Ellis J.G."/>
            <person name="Dodds P.N."/>
            <person name="Schein J.E."/>
            <person name="Zhong S."/>
            <person name="Hamelin R.C."/>
            <person name="Grigoriev I.V."/>
            <person name="Szabo L.J."/>
            <person name="Martin F."/>
        </authorList>
    </citation>
    <scope>NUCLEOTIDE SEQUENCE [LARGE SCALE GENOMIC DNA]</scope>
    <source>
        <strain evidence="6">98AG31 / pathotype 3-4-7</strain>
    </source>
</reference>
<dbReference type="InterPro" id="IPR009449">
    <property type="entry name" value="Sec2_N"/>
</dbReference>
<feature type="compositionally biased region" description="Low complexity" evidence="3">
    <location>
        <begin position="674"/>
        <end position="697"/>
    </location>
</feature>
<evidence type="ECO:0000259" key="4">
    <source>
        <dbReference type="Pfam" id="PF06428"/>
    </source>
</evidence>
<evidence type="ECO:0000256" key="1">
    <source>
        <dbReference type="ARBA" id="ARBA00023054"/>
    </source>
</evidence>
<feature type="region of interest" description="Disordered" evidence="3">
    <location>
        <begin position="526"/>
        <end position="545"/>
    </location>
</feature>
<dbReference type="STRING" id="747676.F4RX28"/>
<dbReference type="GO" id="GO:0070319">
    <property type="term" value="C:Golgi to plasma membrane transport vesicle"/>
    <property type="evidence" value="ECO:0007669"/>
    <property type="project" value="TreeGrafter"/>
</dbReference>
<dbReference type="Gene3D" id="6.10.140.910">
    <property type="match status" value="1"/>
</dbReference>
<accession>F4RX28</accession>
<dbReference type="OrthoDB" id="1748564at2759"/>